<dbReference type="Proteomes" id="UP000782610">
    <property type="component" value="Unassembled WGS sequence"/>
</dbReference>
<dbReference type="AlphaFoldDB" id="A0A933L1Z3"/>
<keyword evidence="1" id="KW-0732">Signal</keyword>
<dbReference type="InterPro" id="IPR006311">
    <property type="entry name" value="TAT_signal"/>
</dbReference>
<comment type="caution">
    <text evidence="2">The sequence shown here is derived from an EMBL/GenBank/DDBJ whole genome shotgun (WGS) entry which is preliminary data.</text>
</comment>
<protein>
    <recommendedName>
        <fullName evidence="4">SH3 domain-containing protein</fullName>
    </recommendedName>
</protein>
<sequence length="117" mass="12657">MHLTRTAFAAVALIALAATATPALAKPTARASGVQAIHIGPGYAYPVIGKLADQERVYLDQCTRQQRWCHVVQLDGGPSGWVPGSWLIGSPAKNAVTPFEFSFDPLDPLDLFPDRDW</sequence>
<proteinExistence type="predicted"/>
<organism evidence="2 3">
    <name type="scientific">Devosia nanyangense</name>
    <dbReference type="NCBI Taxonomy" id="1228055"/>
    <lineage>
        <taxon>Bacteria</taxon>
        <taxon>Pseudomonadati</taxon>
        <taxon>Pseudomonadota</taxon>
        <taxon>Alphaproteobacteria</taxon>
        <taxon>Hyphomicrobiales</taxon>
        <taxon>Devosiaceae</taxon>
        <taxon>Devosia</taxon>
    </lineage>
</organism>
<reference evidence="2" key="1">
    <citation type="submission" date="2020-07" db="EMBL/GenBank/DDBJ databases">
        <title>Huge and variable diversity of episymbiotic CPR bacteria and DPANN archaea in groundwater ecosystems.</title>
        <authorList>
            <person name="He C.Y."/>
            <person name="Keren R."/>
            <person name="Whittaker M."/>
            <person name="Farag I.F."/>
            <person name="Doudna J."/>
            <person name="Cate J.H.D."/>
            <person name="Banfield J.F."/>
        </authorList>
    </citation>
    <scope>NUCLEOTIDE SEQUENCE</scope>
    <source>
        <strain evidence="2">NC_groundwater_1586_Pr3_B-0.1um_66_15</strain>
    </source>
</reference>
<feature type="chain" id="PRO_5038038618" description="SH3 domain-containing protein" evidence="1">
    <location>
        <begin position="26"/>
        <end position="117"/>
    </location>
</feature>
<gene>
    <name evidence="2" type="ORF">HY834_10050</name>
</gene>
<dbReference type="PROSITE" id="PS51318">
    <property type="entry name" value="TAT"/>
    <property type="match status" value="1"/>
</dbReference>
<evidence type="ECO:0000256" key="1">
    <source>
        <dbReference type="SAM" id="SignalP"/>
    </source>
</evidence>
<evidence type="ECO:0000313" key="3">
    <source>
        <dbReference type="Proteomes" id="UP000782610"/>
    </source>
</evidence>
<evidence type="ECO:0008006" key="4">
    <source>
        <dbReference type="Google" id="ProtNLM"/>
    </source>
</evidence>
<accession>A0A933L1Z3</accession>
<name>A0A933L1Z3_9HYPH</name>
<feature type="signal peptide" evidence="1">
    <location>
        <begin position="1"/>
        <end position="25"/>
    </location>
</feature>
<evidence type="ECO:0000313" key="2">
    <source>
        <dbReference type="EMBL" id="MBI4922081.1"/>
    </source>
</evidence>
<dbReference type="EMBL" id="JACRAF010000027">
    <property type="protein sequence ID" value="MBI4922081.1"/>
    <property type="molecule type" value="Genomic_DNA"/>
</dbReference>